<keyword evidence="1" id="KW-1133">Transmembrane helix</keyword>
<sequence length="629" mass="72100">MKIRRFFGLEMIDKVMAFIGLFIAILMIILNILIYNSFITYFIFSIIFIVCSLYLLIGERLNIKFDKKILRRNFTIFSISFFILYIGSLLVLYSRPDTYERPTVYFIFIILMSGFLAGSCISAKQRDIPLIFLQLFLLALNLGWSHLMIVPGLIGIDPWYHYGMTSRIVENFFIPENYHYKDKPAFHLIIAIVSILSTLSYKFAAMLSVSLGQILCNTMVIFVVANYLFKNHKIALLAALLVILGDTHIRWSYMPIPNAFGGIFVLIIIYILFTKYNPFSRLSTIILLVPLLSIIILTHTLVSAVMAIILFVYYVSLCYRELISGKTEVIKTLLIPCFYILAMYGYWMYKKNTFSTFLIFFNELDLAFISNPIMLSSTVIIPQYERLFPLIGNYLFFSLAILGILYMASIKGSNKSFSLAILSLTLILIPFIFSISEKMIFQERFEYFAFIFLSIPLAITLFLLGTYKAKNSIRTYAIVIGFVLLLSFFSVMSITGCVDNHYFAPVTGSKMYYTQSELTGSDFFGRNTEGNIASDFHHGYNPSSSLFIHIYGFEQRNMNNLDLSLNSGNFPYDESIKIIRHDHIREFKRKGYLSPIIPDDLTIHLSNLGFNKIYGNNEISGYTGGTLNG</sequence>
<dbReference type="Proteomes" id="UP000730161">
    <property type="component" value="Unassembled WGS sequence"/>
</dbReference>
<feature type="transmembrane region" description="Helical" evidence="1">
    <location>
        <begin position="104"/>
        <end position="123"/>
    </location>
</feature>
<feature type="transmembrane region" description="Helical" evidence="1">
    <location>
        <begin position="359"/>
        <end position="381"/>
    </location>
</feature>
<feature type="transmembrane region" description="Helical" evidence="1">
    <location>
        <begin position="249"/>
        <end position="273"/>
    </location>
</feature>
<accession>A0A8J8B6E1</accession>
<evidence type="ECO:0000256" key="1">
    <source>
        <dbReference type="SAM" id="Phobius"/>
    </source>
</evidence>
<feature type="transmembrane region" description="Helical" evidence="1">
    <location>
        <begin position="417"/>
        <end position="435"/>
    </location>
</feature>
<feature type="transmembrane region" description="Helical" evidence="1">
    <location>
        <begin position="387"/>
        <end position="408"/>
    </location>
</feature>
<dbReference type="AlphaFoldDB" id="A0A8J8B6E1"/>
<keyword evidence="1" id="KW-0812">Transmembrane</keyword>
<feature type="transmembrane region" description="Helical" evidence="1">
    <location>
        <begin position="329"/>
        <end position="347"/>
    </location>
</feature>
<gene>
    <name evidence="2" type="ORF">RJ53_11125</name>
</gene>
<evidence type="ECO:0000313" key="2">
    <source>
        <dbReference type="EMBL" id="MBR1369999.1"/>
    </source>
</evidence>
<feature type="transmembrane region" description="Helical" evidence="1">
    <location>
        <begin position="12"/>
        <end position="32"/>
    </location>
</feature>
<feature type="transmembrane region" description="Helical" evidence="1">
    <location>
        <begin position="185"/>
        <end position="204"/>
    </location>
</feature>
<name>A0A8J8B6E1_9EURY</name>
<feature type="transmembrane region" description="Helical" evidence="1">
    <location>
        <begin position="285"/>
        <end position="317"/>
    </location>
</feature>
<reference evidence="2" key="1">
    <citation type="submission" date="2014-12" db="EMBL/GenBank/DDBJ databases">
        <authorList>
            <person name="Huang H.-H."/>
            <person name="Chen S.-C."/>
            <person name="Lai M.-C."/>
        </authorList>
    </citation>
    <scope>NUCLEOTIDE SEQUENCE</scope>
    <source>
        <strain evidence="2">K1F9705b</strain>
    </source>
</reference>
<comment type="caution">
    <text evidence="2">The sequence shown here is derived from an EMBL/GenBank/DDBJ whole genome shotgun (WGS) entry which is preliminary data.</text>
</comment>
<protein>
    <submittedName>
        <fullName evidence="2">Uncharacterized protein</fullName>
    </submittedName>
</protein>
<feature type="transmembrane region" description="Helical" evidence="1">
    <location>
        <begin position="476"/>
        <end position="495"/>
    </location>
</feature>
<proteinExistence type="predicted"/>
<feature type="transmembrane region" description="Helical" evidence="1">
    <location>
        <begin position="447"/>
        <end position="464"/>
    </location>
</feature>
<feature type="transmembrane region" description="Helical" evidence="1">
    <location>
        <begin position="38"/>
        <end position="57"/>
    </location>
</feature>
<dbReference type="RefSeq" id="WP_211531757.1">
    <property type="nucleotide sequence ID" value="NZ_JWHL01000031.1"/>
</dbReference>
<keyword evidence="1" id="KW-0472">Membrane</keyword>
<feature type="transmembrane region" description="Helical" evidence="1">
    <location>
        <begin position="69"/>
        <end position="92"/>
    </location>
</feature>
<evidence type="ECO:0000313" key="3">
    <source>
        <dbReference type="Proteomes" id="UP000730161"/>
    </source>
</evidence>
<keyword evidence="3" id="KW-1185">Reference proteome</keyword>
<feature type="transmembrane region" description="Helical" evidence="1">
    <location>
        <begin position="135"/>
        <end position="156"/>
    </location>
</feature>
<dbReference type="EMBL" id="JWHL01000031">
    <property type="protein sequence ID" value="MBR1369999.1"/>
    <property type="molecule type" value="Genomic_DNA"/>
</dbReference>
<dbReference type="OrthoDB" id="110868at2157"/>
<organism evidence="2 3">
    <name type="scientific">Methanocalculus chunghsingensis</name>
    <dbReference type="NCBI Taxonomy" id="156457"/>
    <lineage>
        <taxon>Archaea</taxon>
        <taxon>Methanobacteriati</taxon>
        <taxon>Methanobacteriota</taxon>
        <taxon>Stenosarchaea group</taxon>
        <taxon>Methanomicrobia</taxon>
        <taxon>Methanomicrobiales</taxon>
        <taxon>Methanocalculaceae</taxon>
        <taxon>Methanocalculus</taxon>
    </lineage>
</organism>